<comment type="subcellular location">
    <subcellularLocation>
        <location evidence="1">Cell projection</location>
        <location evidence="1">Cilium</location>
    </subcellularLocation>
    <subcellularLocation>
        <location evidence="2">Cytoplasm</location>
        <location evidence="2">Cytoskeleton</location>
    </subcellularLocation>
</comment>
<keyword evidence="3" id="KW-0963">Cytoplasm</keyword>
<dbReference type="Proteomes" id="UP000245119">
    <property type="component" value="Linkage Group LG9"/>
</dbReference>
<dbReference type="STRING" id="400727.A0A2T7NSW9"/>
<dbReference type="AlphaFoldDB" id="A0A2T7NSW9"/>
<name>A0A2T7NSW9_POMCA</name>
<organism evidence="7 8">
    <name type="scientific">Pomacea canaliculata</name>
    <name type="common">Golden apple snail</name>
    <dbReference type="NCBI Taxonomy" id="400727"/>
    <lineage>
        <taxon>Eukaryota</taxon>
        <taxon>Metazoa</taxon>
        <taxon>Spiralia</taxon>
        <taxon>Lophotrochozoa</taxon>
        <taxon>Mollusca</taxon>
        <taxon>Gastropoda</taxon>
        <taxon>Caenogastropoda</taxon>
        <taxon>Architaenioglossa</taxon>
        <taxon>Ampullarioidea</taxon>
        <taxon>Ampullariidae</taxon>
        <taxon>Pomacea</taxon>
    </lineage>
</organism>
<reference evidence="7 8" key="1">
    <citation type="submission" date="2018-04" db="EMBL/GenBank/DDBJ databases">
        <title>The genome of golden apple snail Pomacea canaliculata provides insight into stress tolerance and invasive adaptation.</title>
        <authorList>
            <person name="Liu C."/>
            <person name="Liu B."/>
            <person name="Ren Y."/>
            <person name="Zhang Y."/>
            <person name="Wang H."/>
            <person name="Li S."/>
            <person name="Jiang F."/>
            <person name="Yin L."/>
            <person name="Zhang G."/>
            <person name="Qian W."/>
            <person name="Fan W."/>
        </authorList>
    </citation>
    <scope>NUCLEOTIDE SEQUENCE [LARGE SCALE GENOMIC DNA]</scope>
    <source>
        <strain evidence="7">SZHN2017</strain>
        <tissue evidence="7">Muscle</tissue>
    </source>
</reference>
<dbReference type="OrthoDB" id="546383at2759"/>
<keyword evidence="8" id="KW-1185">Reference proteome</keyword>
<dbReference type="GO" id="GO:0005879">
    <property type="term" value="C:axonemal microtubule"/>
    <property type="evidence" value="ECO:0007669"/>
    <property type="project" value="InterPro"/>
</dbReference>
<evidence type="ECO:0000256" key="5">
    <source>
        <dbReference type="ARBA" id="ARBA00023273"/>
    </source>
</evidence>
<evidence type="ECO:0000313" key="7">
    <source>
        <dbReference type="EMBL" id="PVD24279.1"/>
    </source>
</evidence>
<accession>A0A2T7NSW9</accession>
<keyword evidence="4" id="KW-0206">Cytoskeleton</keyword>
<dbReference type="PANTHER" id="PTHR20899:SF1">
    <property type="entry name" value="PIERCER OF MICROTUBULE WALL 1 PROTEIN"/>
    <property type="match status" value="1"/>
</dbReference>
<dbReference type="GO" id="GO:0035082">
    <property type="term" value="P:axoneme assembly"/>
    <property type="evidence" value="ECO:0007669"/>
    <property type="project" value="InterPro"/>
</dbReference>
<sequence>MEQACSSDCLPGTVSKGAKTHEYYHTSENLPTRFDNPEWFQGYGGKNQHPMYRTSNSNYGARAPSVHTMPTQFHAKSQKFSMHLGKCGMYRNCSLNTEVDKSKV</sequence>
<dbReference type="PANTHER" id="PTHR20899">
    <property type="entry name" value="PIERCE HOMOLOG"/>
    <property type="match status" value="1"/>
</dbReference>
<keyword evidence="5" id="KW-0966">Cell projection</keyword>
<dbReference type="InterPro" id="IPR026507">
    <property type="entry name" value="PIRC1/2"/>
</dbReference>
<evidence type="ECO:0000256" key="2">
    <source>
        <dbReference type="ARBA" id="ARBA00004245"/>
    </source>
</evidence>
<evidence type="ECO:0000256" key="4">
    <source>
        <dbReference type="ARBA" id="ARBA00023212"/>
    </source>
</evidence>
<comment type="caution">
    <text evidence="7">The sequence shown here is derived from an EMBL/GenBank/DDBJ whole genome shotgun (WGS) entry which is preliminary data.</text>
</comment>
<evidence type="ECO:0000256" key="1">
    <source>
        <dbReference type="ARBA" id="ARBA00004138"/>
    </source>
</evidence>
<dbReference type="EMBL" id="PZQS01000009">
    <property type="protein sequence ID" value="PVD24279.1"/>
    <property type="molecule type" value="Genomic_DNA"/>
</dbReference>
<comment type="similarity">
    <text evidence="6">Belongs to the PIERCE1 family.</text>
</comment>
<evidence type="ECO:0000256" key="6">
    <source>
        <dbReference type="ARBA" id="ARBA00038014"/>
    </source>
</evidence>
<proteinExistence type="inferred from homology"/>
<dbReference type="Pfam" id="PF14892">
    <property type="entry name" value="PIRC1_2"/>
    <property type="match status" value="1"/>
</dbReference>
<evidence type="ECO:0000256" key="3">
    <source>
        <dbReference type="ARBA" id="ARBA00022490"/>
    </source>
</evidence>
<protein>
    <submittedName>
        <fullName evidence="7">Uncharacterized protein</fullName>
    </submittedName>
</protein>
<gene>
    <name evidence="7" type="ORF">C0Q70_14750</name>
</gene>
<evidence type="ECO:0000313" key="8">
    <source>
        <dbReference type="Proteomes" id="UP000245119"/>
    </source>
</evidence>